<protein>
    <recommendedName>
        <fullName evidence="8">GDSL esterase/lipase</fullName>
    </recommendedName>
</protein>
<reference evidence="6 7" key="1">
    <citation type="journal article" date="2014" name="Agronomy (Basel)">
        <title>A Draft Genome Sequence for Ensete ventricosum, the Drought-Tolerant Tree Against Hunger.</title>
        <authorList>
            <person name="Harrison J."/>
            <person name="Moore K.A."/>
            <person name="Paszkiewicz K."/>
            <person name="Jones T."/>
            <person name="Grant M."/>
            <person name="Ambacheew D."/>
            <person name="Muzemil S."/>
            <person name="Studholme D.J."/>
        </authorList>
    </citation>
    <scope>NUCLEOTIDE SEQUENCE [LARGE SCALE GENOMIC DNA]</scope>
</reference>
<dbReference type="Pfam" id="PF00657">
    <property type="entry name" value="Lipase_GDSL"/>
    <property type="match status" value="2"/>
</dbReference>
<feature type="signal peptide" evidence="5">
    <location>
        <begin position="1"/>
        <end position="15"/>
    </location>
</feature>
<dbReference type="InterPro" id="IPR036514">
    <property type="entry name" value="SGNH_hydro_sf"/>
</dbReference>
<keyword evidence="2 5" id="KW-0732">Signal</keyword>
<dbReference type="CDD" id="cd01837">
    <property type="entry name" value="SGNH_plant_lipase_like"/>
    <property type="match status" value="1"/>
</dbReference>
<dbReference type="InterPro" id="IPR001087">
    <property type="entry name" value="GDSL"/>
</dbReference>
<name>A0A426WXS6_ENSVE</name>
<accession>A0A426WXS6</accession>
<evidence type="ECO:0000313" key="7">
    <source>
        <dbReference type="Proteomes" id="UP000287651"/>
    </source>
</evidence>
<evidence type="ECO:0000256" key="3">
    <source>
        <dbReference type="ARBA" id="ARBA00022801"/>
    </source>
</evidence>
<dbReference type="Proteomes" id="UP000287651">
    <property type="component" value="Unassembled WGS sequence"/>
</dbReference>
<dbReference type="AlphaFoldDB" id="A0A426WXS6"/>
<proteinExistence type="inferred from homology"/>
<gene>
    <name evidence="6" type="ORF">B296_00043730</name>
</gene>
<comment type="caution">
    <text evidence="6">The sequence shown here is derived from an EMBL/GenBank/DDBJ whole genome shotgun (WGS) entry which is preliminary data.</text>
</comment>
<comment type="similarity">
    <text evidence="1">Belongs to the 'GDSL' lipolytic enzyme family.</text>
</comment>
<evidence type="ECO:0000256" key="2">
    <source>
        <dbReference type="ARBA" id="ARBA00022729"/>
    </source>
</evidence>
<evidence type="ECO:0008006" key="8">
    <source>
        <dbReference type="Google" id="ProtNLM"/>
    </source>
</evidence>
<feature type="non-terminal residue" evidence="6">
    <location>
        <position position="365"/>
    </location>
</feature>
<dbReference type="EMBL" id="AMZH03033993">
    <property type="protein sequence ID" value="RRT32086.1"/>
    <property type="molecule type" value="Genomic_DNA"/>
</dbReference>
<dbReference type="PANTHER" id="PTHR22835">
    <property type="entry name" value="ZINC FINGER FYVE DOMAIN CONTAINING PROTEIN"/>
    <property type="match status" value="1"/>
</dbReference>
<sequence>MWWWWVGGSTDLGLLLLRDGGVSIIDREEQREGDAVSCAEIKAEETEESSDPIRASPTPSPPTMKLSVLLFLLLSSLHPSSSQRYNALFSFGDSMADTGNVRIAKLPYGMTFFGNATGRCSDGRLVIDFIAQALGFPLLPPSQEEHDFKRGANFAVVAATTLGFEFFNERNLSRGLWVNASLHTQVERFERLLPSICGAPQGDAHMLAIACRLIGLGAADIIVPGVLPVGCFPLYLTNFHTPDPEDYGPKTGCTRSYNALSWLHNALLRKALDRLRRKHPAVSIRYADYYSQIIDFAINPLKYGFTAGALRTCCGKGDNIYNYDQGRRCSENNFTVCDDVSTHVNWDGIHMTEAAHRAIAGGWLH</sequence>
<dbReference type="InterPro" id="IPR035669">
    <property type="entry name" value="SGNH_plant_lipase-like"/>
</dbReference>
<dbReference type="GO" id="GO:0016788">
    <property type="term" value="F:hydrolase activity, acting on ester bonds"/>
    <property type="evidence" value="ECO:0007669"/>
    <property type="project" value="InterPro"/>
</dbReference>
<dbReference type="PANTHER" id="PTHR22835:SF659">
    <property type="entry name" value="GDSL LIPASE_ACYLHYDROLASE, PUTATIVE (AFU_ORTHOLOGUE AFUA_2G00510)-RELATED"/>
    <property type="match status" value="1"/>
</dbReference>
<dbReference type="Gene3D" id="3.40.50.1110">
    <property type="entry name" value="SGNH hydrolase"/>
    <property type="match status" value="2"/>
</dbReference>
<keyword evidence="4" id="KW-0325">Glycoprotein</keyword>
<keyword evidence="3" id="KW-0378">Hydrolase</keyword>
<evidence type="ECO:0000256" key="1">
    <source>
        <dbReference type="ARBA" id="ARBA00008668"/>
    </source>
</evidence>
<evidence type="ECO:0000313" key="6">
    <source>
        <dbReference type="EMBL" id="RRT32086.1"/>
    </source>
</evidence>
<evidence type="ECO:0000256" key="4">
    <source>
        <dbReference type="ARBA" id="ARBA00023180"/>
    </source>
</evidence>
<organism evidence="6 7">
    <name type="scientific">Ensete ventricosum</name>
    <name type="common">Abyssinian banana</name>
    <name type="synonym">Musa ensete</name>
    <dbReference type="NCBI Taxonomy" id="4639"/>
    <lineage>
        <taxon>Eukaryota</taxon>
        <taxon>Viridiplantae</taxon>
        <taxon>Streptophyta</taxon>
        <taxon>Embryophyta</taxon>
        <taxon>Tracheophyta</taxon>
        <taxon>Spermatophyta</taxon>
        <taxon>Magnoliopsida</taxon>
        <taxon>Liliopsida</taxon>
        <taxon>Zingiberales</taxon>
        <taxon>Musaceae</taxon>
        <taxon>Ensete</taxon>
    </lineage>
</organism>
<feature type="chain" id="PRO_5019022897" description="GDSL esterase/lipase" evidence="5">
    <location>
        <begin position="16"/>
        <end position="365"/>
    </location>
</feature>
<evidence type="ECO:0000256" key="5">
    <source>
        <dbReference type="SAM" id="SignalP"/>
    </source>
</evidence>